<dbReference type="EMBL" id="CAWYQH010000141">
    <property type="protein sequence ID" value="CAK8694250.1"/>
    <property type="molecule type" value="Genomic_DNA"/>
</dbReference>
<comment type="caution">
    <text evidence="2">The sequence shown here is derived from an EMBL/GenBank/DDBJ whole genome shotgun (WGS) entry which is preliminary data.</text>
</comment>
<evidence type="ECO:0000313" key="3">
    <source>
        <dbReference type="Proteomes" id="UP001642483"/>
    </source>
</evidence>
<keyword evidence="1" id="KW-1133">Transmembrane helix</keyword>
<keyword evidence="3" id="KW-1185">Reference proteome</keyword>
<organism evidence="2 3">
    <name type="scientific">Clavelina lepadiformis</name>
    <name type="common">Light-bulb sea squirt</name>
    <name type="synonym">Ascidia lepadiformis</name>
    <dbReference type="NCBI Taxonomy" id="159417"/>
    <lineage>
        <taxon>Eukaryota</taxon>
        <taxon>Metazoa</taxon>
        <taxon>Chordata</taxon>
        <taxon>Tunicata</taxon>
        <taxon>Ascidiacea</taxon>
        <taxon>Aplousobranchia</taxon>
        <taxon>Clavelinidae</taxon>
        <taxon>Clavelina</taxon>
    </lineage>
</organism>
<proteinExistence type="predicted"/>
<keyword evidence="1" id="KW-0472">Membrane</keyword>
<protein>
    <recommendedName>
        <fullName evidence="4">ATP synthase F0 subunit 8</fullName>
    </recommendedName>
</protein>
<evidence type="ECO:0008006" key="4">
    <source>
        <dbReference type="Google" id="ProtNLM"/>
    </source>
</evidence>
<dbReference type="Proteomes" id="UP001642483">
    <property type="component" value="Unassembled WGS sequence"/>
</dbReference>
<feature type="transmembrane region" description="Helical" evidence="1">
    <location>
        <begin position="35"/>
        <end position="57"/>
    </location>
</feature>
<accession>A0ABP0GR97</accession>
<keyword evidence="1" id="KW-0812">Transmembrane</keyword>
<name>A0ABP0GR97_CLALP</name>
<reference evidence="2 3" key="1">
    <citation type="submission" date="2024-02" db="EMBL/GenBank/DDBJ databases">
        <authorList>
            <person name="Daric V."/>
            <person name="Darras S."/>
        </authorList>
    </citation>
    <scope>NUCLEOTIDE SEQUENCE [LARGE SCALE GENOMIC DNA]</scope>
</reference>
<sequence length="92" mass="10560">MLLGKAMAFGVFCRKLLEKLRNLCWKRSHPPVPSLMALLIFTLLVLVSSVRVGQYVIKFNKQMKIEFLWKTAESGGIIAESESSKDVREERF</sequence>
<gene>
    <name evidence="2" type="ORF">CVLEPA_LOCUS27634</name>
</gene>
<evidence type="ECO:0000313" key="2">
    <source>
        <dbReference type="EMBL" id="CAK8694250.1"/>
    </source>
</evidence>
<evidence type="ECO:0000256" key="1">
    <source>
        <dbReference type="SAM" id="Phobius"/>
    </source>
</evidence>